<reference evidence="2 3" key="1">
    <citation type="submission" date="2024-04" db="EMBL/GenBank/DDBJ databases">
        <authorList>
            <person name="Fracassetti M."/>
        </authorList>
    </citation>
    <scope>NUCLEOTIDE SEQUENCE [LARGE SCALE GENOMIC DNA]</scope>
</reference>
<sequence>MEDLGSSLEGLKIPSTPCCRQSLSPSPAPLSNPSSAPTLQLSHQSFFLAFPTLTGKLYSYNASTAFRSESEPATAFSNSVTKKFSVMVVMSLLSGSWAGAVRG</sequence>
<feature type="compositionally biased region" description="Low complexity" evidence="1">
    <location>
        <begin position="22"/>
        <end position="36"/>
    </location>
</feature>
<keyword evidence="3" id="KW-1185">Reference proteome</keyword>
<protein>
    <submittedName>
        <fullName evidence="2">Uncharacterized protein</fullName>
    </submittedName>
</protein>
<gene>
    <name evidence="2" type="ORF">LTRI10_LOCUS22673</name>
</gene>
<name>A0AAV2E5S2_9ROSI</name>
<evidence type="ECO:0000313" key="3">
    <source>
        <dbReference type="Proteomes" id="UP001497516"/>
    </source>
</evidence>
<organism evidence="2 3">
    <name type="scientific">Linum trigynum</name>
    <dbReference type="NCBI Taxonomy" id="586398"/>
    <lineage>
        <taxon>Eukaryota</taxon>
        <taxon>Viridiplantae</taxon>
        <taxon>Streptophyta</taxon>
        <taxon>Embryophyta</taxon>
        <taxon>Tracheophyta</taxon>
        <taxon>Spermatophyta</taxon>
        <taxon>Magnoliopsida</taxon>
        <taxon>eudicotyledons</taxon>
        <taxon>Gunneridae</taxon>
        <taxon>Pentapetalae</taxon>
        <taxon>rosids</taxon>
        <taxon>fabids</taxon>
        <taxon>Malpighiales</taxon>
        <taxon>Linaceae</taxon>
        <taxon>Linum</taxon>
    </lineage>
</organism>
<dbReference type="AlphaFoldDB" id="A0AAV2E5S2"/>
<proteinExistence type="predicted"/>
<accession>A0AAV2E5S2</accession>
<feature type="region of interest" description="Disordered" evidence="1">
    <location>
        <begin position="1"/>
        <end position="36"/>
    </location>
</feature>
<evidence type="ECO:0000256" key="1">
    <source>
        <dbReference type="SAM" id="MobiDB-lite"/>
    </source>
</evidence>
<dbReference type="Proteomes" id="UP001497516">
    <property type="component" value="Chromosome 4"/>
</dbReference>
<evidence type="ECO:0000313" key="2">
    <source>
        <dbReference type="EMBL" id="CAL1381286.1"/>
    </source>
</evidence>
<dbReference type="EMBL" id="OZ034817">
    <property type="protein sequence ID" value="CAL1381286.1"/>
    <property type="molecule type" value="Genomic_DNA"/>
</dbReference>